<dbReference type="SUPFAM" id="SSF63380">
    <property type="entry name" value="Riboflavin synthase domain-like"/>
    <property type="match status" value="1"/>
</dbReference>
<keyword evidence="6" id="KW-0274">FAD</keyword>
<dbReference type="InterPro" id="IPR051930">
    <property type="entry name" value="FNR_type-1"/>
</dbReference>
<dbReference type="Pfam" id="PF00175">
    <property type="entry name" value="NAD_binding_1"/>
    <property type="match status" value="1"/>
</dbReference>
<keyword evidence="7" id="KW-0521">NADP</keyword>
<dbReference type="GO" id="GO:0004324">
    <property type="term" value="F:ferredoxin-NADP+ reductase activity"/>
    <property type="evidence" value="ECO:0007669"/>
    <property type="project" value="UniProtKB-EC"/>
</dbReference>
<keyword evidence="5" id="KW-0547">Nucleotide-binding</keyword>
<dbReference type="GO" id="GO:0042167">
    <property type="term" value="P:heme catabolic process"/>
    <property type="evidence" value="ECO:0007669"/>
    <property type="project" value="TreeGrafter"/>
</dbReference>
<comment type="catalytic activity">
    <reaction evidence="9">
        <text>2 reduced [2Fe-2S]-[ferredoxin] + NADP(+) + H(+) = 2 oxidized [2Fe-2S]-[ferredoxin] + NADPH</text>
        <dbReference type="Rhea" id="RHEA:20125"/>
        <dbReference type="Rhea" id="RHEA-COMP:10000"/>
        <dbReference type="Rhea" id="RHEA-COMP:10001"/>
        <dbReference type="ChEBI" id="CHEBI:15378"/>
        <dbReference type="ChEBI" id="CHEBI:33737"/>
        <dbReference type="ChEBI" id="CHEBI:33738"/>
        <dbReference type="ChEBI" id="CHEBI:57783"/>
        <dbReference type="ChEBI" id="CHEBI:58349"/>
        <dbReference type="EC" id="1.18.1.2"/>
    </reaction>
</comment>
<dbReference type="PANTHER" id="PTHR47878:SF1">
    <property type="entry name" value="FLAVODOXIN_FERREDOXIN--NADP REDUCTASE"/>
    <property type="match status" value="1"/>
</dbReference>
<evidence type="ECO:0000256" key="9">
    <source>
        <dbReference type="ARBA" id="ARBA00047776"/>
    </source>
</evidence>
<comment type="cofactor">
    <cofactor evidence="1">
        <name>FAD</name>
        <dbReference type="ChEBI" id="CHEBI:57692"/>
    </cofactor>
</comment>
<dbReference type="PATRIC" id="fig|1489064.4.peg.1816"/>
<dbReference type="InterPro" id="IPR001433">
    <property type="entry name" value="OxRdtase_FAD/NAD-bd"/>
</dbReference>
<dbReference type="PROSITE" id="PS51384">
    <property type="entry name" value="FAD_FR"/>
    <property type="match status" value="1"/>
</dbReference>
<dbReference type="EMBL" id="LAQL01000022">
    <property type="protein sequence ID" value="KLN58999.1"/>
    <property type="molecule type" value="Genomic_DNA"/>
</dbReference>
<dbReference type="PANTHER" id="PTHR47878">
    <property type="entry name" value="OXIDOREDUCTASE FAD/NAD(P)-BINDING DOMAIN PROTEIN"/>
    <property type="match status" value="1"/>
</dbReference>
<dbReference type="GO" id="GO:0000166">
    <property type="term" value="F:nucleotide binding"/>
    <property type="evidence" value="ECO:0007669"/>
    <property type="project" value="UniProtKB-KW"/>
</dbReference>
<evidence type="ECO:0000313" key="12">
    <source>
        <dbReference type="Proteomes" id="UP000035444"/>
    </source>
</evidence>
<keyword evidence="12" id="KW-1185">Reference proteome</keyword>
<evidence type="ECO:0000256" key="1">
    <source>
        <dbReference type="ARBA" id="ARBA00001974"/>
    </source>
</evidence>
<evidence type="ECO:0000256" key="8">
    <source>
        <dbReference type="ARBA" id="ARBA00023002"/>
    </source>
</evidence>
<evidence type="ECO:0000256" key="5">
    <source>
        <dbReference type="ARBA" id="ARBA00022741"/>
    </source>
</evidence>
<dbReference type="AlphaFoldDB" id="A0A0H2M923"/>
<comment type="caution">
    <text evidence="11">The sequence shown here is derived from an EMBL/GenBank/DDBJ whole genome shotgun (WGS) entry which is preliminary data.</text>
</comment>
<dbReference type="EC" id="1.18.1.2" evidence="3"/>
<dbReference type="Proteomes" id="UP000035444">
    <property type="component" value="Unassembled WGS sequence"/>
</dbReference>
<evidence type="ECO:0000256" key="6">
    <source>
        <dbReference type="ARBA" id="ARBA00022827"/>
    </source>
</evidence>
<sequence length="264" mass="29461">MATTEKPLPKSVTGETVLSVTHHTDSLFSFKITRPAAFRFRTGEFVMIGLMVDGKPLLRAYSIASPAWDETIELYSIKVPNGPLTSRLQNIKPGDMVLLGKKPTGTLVLDALVPGKRLYMMSTGTGLAPFASVIRDPETYDKFEEVILIHSCRYKEELKYGEELVSSLYEHEFLGEMVSEKLRYYNSVTREDFIRRGRIPELFRSGKITTDLEVPALNPETDRVMICGSMEMLKSCAELCEEAGLSEGANSKPGEYVVEKAFVG</sequence>
<proteinExistence type="inferred from homology"/>
<keyword evidence="4" id="KW-0285">Flavoprotein</keyword>
<dbReference type="GO" id="GO:0034599">
    <property type="term" value="P:cellular response to oxidative stress"/>
    <property type="evidence" value="ECO:0007669"/>
    <property type="project" value="TreeGrafter"/>
</dbReference>
<evidence type="ECO:0000259" key="10">
    <source>
        <dbReference type="PROSITE" id="PS51384"/>
    </source>
</evidence>
<dbReference type="InterPro" id="IPR008333">
    <property type="entry name" value="Cbr1-like_FAD-bd_dom"/>
</dbReference>
<comment type="similarity">
    <text evidence="2">Belongs to the ferredoxin--NADP reductase type 1 family.</text>
</comment>
<reference evidence="11 12" key="1">
    <citation type="submission" date="2015-03" db="EMBL/GenBank/DDBJ databases">
        <title>Genome Sequence of Kiloniella spongiae MEBiC09566, isolated from a marine sponge.</title>
        <authorList>
            <person name="Shao Z."/>
            <person name="Wang L."/>
            <person name="Li X."/>
        </authorList>
    </citation>
    <scope>NUCLEOTIDE SEQUENCE [LARGE SCALE GENOMIC DNA]</scope>
    <source>
        <strain evidence="11 12">MEBiC09566</strain>
    </source>
</reference>
<name>A0A0H2M923_9PROT</name>
<evidence type="ECO:0000256" key="2">
    <source>
        <dbReference type="ARBA" id="ARBA00008312"/>
    </source>
</evidence>
<dbReference type="OrthoDB" id="9784483at2"/>
<dbReference type="InterPro" id="IPR017927">
    <property type="entry name" value="FAD-bd_FR_type"/>
</dbReference>
<dbReference type="Pfam" id="PF00970">
    <property type="entry name" value="FAD_binding_6"/>
    <property type="match status" value="1"/>
</dbReference>
<dbReference type="SUPFAM" id="SSF52343">
    <property type="entry name" value="Ferredoxin reductase-like, C-terminal NADP-linked domain"/>
    <property type="match status" value="1"/>
</dbReference>
<dbReference type="RefSeq" id="WP_047766039.1">
    <property type="nucleotide sequence ID" value="NZ_LAQL01000022.1"/>
</dbReference>
<evidence type="ECO:0000256" key="7">
    <source>
        <dbReference type="ARBA" id="ARBA00022857"/>
    </source>
</evidence>
<dbReference type="InterPro" id="IPR033892">
    <property type="entry name" value="FNR_bac"/>
</dbReference>
<organism evidence="11 12">
    <name type="scientific">Kiloniella spongiae</name>
    <dbReference type="NCBI Taxonomy" id="1489064"/>
    <lineage>
        <taxon>Bacteria</taxon>
        <taxon>Pseudomonadati</taxon>
        <taxon>Pseudomonadota</taxon>
        <taxon>Alphaproteobacteria</taxon>
        <taxon>Rhodospirillales</taxon>
        <taxon>Kiloniellaceae</taxon>
        <taxon>Kiloniella</taxon>
    </lineage>
</organism>
<dbReference type="CDD" id="cd06195">
    <property type="entry name" value="FNR1"/>
    <property type="match status" value="1"/>
</dbReference>
<dbReference type="InterPro" id="IPR017938">
    <property type="entry name" value="Riboflavin_synthase-like_b-brl"/>
</dbReference>
<dbReference type="PRINTS" id="PR00371">
    <property type="entry name" value="FPNCR"/>
</dbReference>
<dbReference type="Gene3D" id="3.40.50.80">
    <property type="entry name" value="Nucleotide-binding domain of ferredoxin-NADP reductase (FNR) module"/>
    <property type="match status" value="1"/>
</dbReference>
<protein>
    <recommendedName>
        <fullName evidence="3">ferredoxin--NADP(+) reductase</fullName>
        <ecNumber evidence="3">1.18.1.2</ecNumber>
    </recommendedName>
</protein>
<evidence type="ECO:0000256" key="3">
    <source>
        <dbReference type="ARBA" id="ARBA00013223"/>
    </source>
</evidence>
<accession>A0A0H2M923</accession>
<dbReference type="STRING" id="1489064.WH96_19940"/>
<dbReference type="InterPro" id="IPR039261">
    <property type="entry name" value="FNR_nucleotide-bd"/>
</dbReference>
<gene>
    <name evidence="11" type="ORF">WH96_19940</name>
</gene>
<keyword evidence="8" id="KW-0560">Oxidoreductase</keyword>
<evidence type="ECO:0000313" key="11">
    <source>
        <dbReference type="EMBL" id="KLN58999.1"/>
    </source>
</evidence>
<evidence type="ECO:0000256" key="4">
    <source>
        <dbReference type="ARBA" id="ARBA00022630"/>
    </source>
</evidence>
<feature type="domain" description="FAD-binding FR-type" evidence="10">
    <location>
        <begin position="10"/>
        <end position="110"/>
    </location>
</feature>
<dbReference type="Gene3D" id="2.40.30.10">
    <property type="entry name" value="Translation factors"/>
    <property type="match status" value="1"/>
</dbReference>
<dbReference type="InterPro" id="IPR001709">
    <property type="entry name" value="Flavoprot_Pyr_Nucl_cyt_Rdtase"/>
</dbReference>